<dbReference type="GO" id="GO:0009052">
    <property type="term" value="P:pentose-phosphate shunt, non-oxidative branch"/>
    <property type="evidence" value="ECO:0007669"/>
    <property type="project" value="UniProtKB-UniRule"/>
</dbReference>
<dbReference type="FunFam" id="3.40.50.1360:FF:000001">
    <property type="entry name" value="Ribose-5-phosphate isomerase A"/>
    <property type="match status" value="1"/>
</dbReference>
<dbReference type="Proteomes" id="UP000324760">
    <property type="component" value="Chromosome"/>
</dbReference>
<dbReference type="Gene3D" id="3.40.50.1360">
    <property type="match status" value="1"/>
</dbReference>
<feature type="binding site" evidence="3">
    <location>
        <position position="125"/>
    </location>
    <ligand>
        <name>substrate</name>
    </ligand>
</feature>
<dbReference type="Pfam" id="PF06026">
    <property type="entry name" value="Rib_5-P_isom_A"/>
    <property type="match status" value="1"/>
</dbReference>
<dbReference type="Gene3D" id="3.30.70.260">
    <property type="match status" value="1"/>
</dbReference>
<evidence type="ECO:0000256" key="1">
    <source>
        <dbReference type="ARBA" id="ARBA00001713"/>
    </source>
</evidence>
<dbReference type="PANTHER" id="PTHR11934">
    <property type="entry name" value="RIBOSE-5-PHOSPHATE ISOMERASE"/>
    <property type="match status" value="1"/>
</dbReference>
<comment type="similarity">
    <text evidence="3">Belongs to the ribose 5-phosphate isomerase family.</text>
</comment>
<accession>A0A5P1REQ8</accession>
<protein>
    <recommendedName>
        <fullName evidence="3">Ribose-5-phosphate isomerase A</fullName>
        <ecNumber evidence="3">5.3.1.6</ecNumber>
    </recommendedName>
    <alternativeName>
        <fullName evidence="3">Phosphoriboisomerase A</fullName>
        <shortName evidence="3">PRI</shortName>
    </alternativeName>
</protein>
<keyword evidence="5" id="KW-1185">Reference proteome</keyword>
<sequence>MTQDEMKQAVAQAAVEYIRPKLNTDSIVGVGTGSTANCFIDELAKIKHLFDGAVASSEATAERLKSHGIEVYDLNEVNQMDVYIDGADEFDPHLNLVKGGGGALTREKIVAAVAKEFVCIVDSSKQVDILGDFPLPVEVIPMARSYVARELVKLQGVPEYREGFVTDNGNVILDVYDLDILSPKALETKLNNLVGVVTNGLFANRGADVVLMATPEGVETLKN</sequence>
<dbReference type="InterPro" id="IPR004788">
    <property type="entry name" value="Ribose5P_isomerase_type_A"/>
</dbReference>
<dbReference type="EMBL" id="CP043869">
    <property type="protein sequence ID" value="QEQ98124.1"/>
    <property type="molecule type" value="Genomic_DNA"/>
</dbReference>
<dbReference type="SUPFAM" id="SSF100950">
    <property type="entry name" value="NagB/RpiA/CoA transferase-like"/>
    <property type="match status" value="1"/>
</dbReference>
<proteinExistence type="inferred from homology"/>
<dbReference type="InterPro" id="IPR037171">
    <property type="entry name" value="NagB/RpiA_transferase-like"/>
</dbReference>
<feature type="binding site" evidence="3">
    <location>
        <begin position="32"/>
        <end position="35"/>
    </location>
    <ligand>
        <name>substrate</name>
    </ligand>
</feature>
<dbReference type="SUPFAM" id="SSF75445">
    <property type="entry name" value="D-ribose-5-phosphate isomerase (RpiA), lid domain"/>
    <property type="match status" value="1"/>
</dbReference>
<evidence type="ECO:0000256" key="2">
    <source>
        <dbReference type="ARBA" id="ARBA00023235"/>
    </source>
</evidence>
<gene>
    <name evidence="3 4" type="primary">rpiA</name>
    <name evidence="4" type="ORF">F0U83_16170</name>
</gene>
<dbReference type="OrthoDB" id="5870696at2"/>
<dbReference type="GO" id="GO:0004751">
    <property type="term" value="F:ribose-5-phosphate isomerase activity"/>
    <property type="evidence" value="ECO:0007669"/>
    <property type="project" value="UniProtKB-UniRule"/>
</dbReference>
<name>A0A5P1REQ8_9GAMM</name>
<dbReference type="NCBIfam" id="NF001924">
    <property type="entry name" value="PRK00702.1"/>
    <property type="match status" value="1"/>
</dbReference>
<dbReference type="UniPathway" id="UPA00115">
    <property type="reaction ID" value="UER00412"/>
</dbReference>
<dbReference type="PANTHER" id="PTHR11934:SF0">
    <property type="entry name" value="RIBOSE-5-PHOSPHATE ISOMERASE"/>
    <property type="match status" value="1"/>
</dbReference>
<dbReference type="GO" id="GO:0006014">
    <property type="term" value="P:D-ribose metabolic process"/>
    <property type="evidence" value="ECO:0007669"/>
    <property type="project" value="TreeGrafter"/>
</dbReference>
<comment type="pathway">
    <text evidence="3">Carbohydrate degradation; pentose phosphate pathway; D-ribose 5-phosphate from D-ribulose 5-phosphate (non-oxidative stage): step 1/1.</text>
</comment>
<evidence type="ECO:0000313" key="5">
    <source>
        <dbReference type="Proteomes" id="UP000324760"/>
    </source>
</evidence>
<dbReference type="RefSeq" id="WP_138988058.1">
    <property type="nucleotide sequence ID" value="NZ_CP043869.1"/>
</dbReference>
<feature type="binding site" evidence="3">
    <location>
        <begin position="98"/>
        <end position="101"/>
    </location>
    <ligand>
        <name>substrate</name>
    </ligand>
</feature>
<dbReference type="EC" id="5.3.1.6" evidence="3"/>
<organism evidence="4 5">
    <name type="scientific">Neptunomonas concharum</name>
    <dbReference type="NCBI Taxonomy" id="1031538"/>
    <lineage>
        <taxon>Bacteria</taxon>
        <taxon>Pseudomonadati</taxon>
        <taxon>Pseudomonadota</taxon>
        <taxon>Gammaproteobacteria</taxon>
        <taxon>Oceanospirillales</taxon>
        <taxon>Oceanospirillaceae</taxon>
        <taxon>Neptunomonas</taxon>
    </lineage>
</organism>
<comment type="catalytic activity">
    <reaction evidence="1 3">
        <text>aldehydo-D-ribose 5-phosphate = D-ribulose 5-phosphate</text>
        <dbReference type="Rhea" id="RHEA:14657"/>
        <dbReference type="ChEBI" id="CHEBI:58121"/>
        <dbReference type="ChEBI" id="CHEBI:58273"/>
        <dbReference type="EC" id="5.3.1.6"/>
    </reaction>
</comment>
<dbReference type="CDD" id="cd01398">
    <property type="entry name" value="RPI_A"/>
    <property type="match status" value="1"/>
</dbReference>
<dbReference type="HAMAP" id="MF_00170">
    <property type="entry name" value="Rib_5P_isom_A"/>
    <property type="match status" value="1"/>
</dbReference>
<reference evidence="4 5" key="1">
    <citation type="journal article" date="2019" name="Biochem. Eng. J.">
        <title>Metabolic engineering of the marine bacteria Neptunomonas concharum for the production of acetoin and meso-2,3-butanediol from acetate.</title>
        <authorList>
            <person name="Li W."/>
            <person name="Pu N."/>
            <person name="Liu C.-X."/>
            <person name="Yuan Q.-P."/>
            <person name="Li Z.-J."/>
        </authorList>
    </citation>
    <scope>NUCLEOTIDE SEQUENCE [LARGE SCALE GENOMIC DNA]</scope>
    <source>
        <strain evidence="4 5">JCM17730</strain>
    </source>
</reference>
<feature type="binding site" evidence="3">
    <location>
        <begin position="85"/>
        <end position="88"/>
    </location>
    <ligand>
        <name>substrate</name>
    </ligand>
</feature>
<keyword evidence="2 3" id="KW-0413">Isomerase</keyword>
<feature type="active site" description="Proton acceptor" evidence="3">
    <location>
        <position position="107"/>
    </location>
</feature>
<evidence type="ECO:0000313" key="4">
    <source>
        <dbReference type="EMBL" id="QEQ98124.1"/>
    </source>
</evidence>
<evidence type="ECO:0000256" key="3">
    <source>
        <dbReference type="HAMAP-Rule" id="MF_00170"/>
    </source>
</evidence>
<dbReference type="GO" id="GO:0005829">
    <property type="term" value="C:cytosol"/>
    <property type="evidence" value="ECO:0007669"/>
    <property type="project" value="TreeGrafter"/>
</dbReference>
<comment type="function">
    <text evidence="3">Catalyzes the reversible conversion of ribose-5-phosphate to ribulose 5-phosphate.</text>
</comment>
<comment type="subunit">
    <text evidence="3">Homodimer.</text>
</comment>
<dbReference type="InterPro" id="IPR020672">
    <property type="entry name" value="Ribose5P_isomerase_typA_subgr"/>
</dbReference>
<dbReference type="KEGG" id="ncu:F0U83_16170"/>
<dbReference type="NCBIfam" id="TIGR00021">
    <property type="entry name" value="rpiA"/>
    <property type="match status" value="1"/>
</dbReference>
<dbReference type="FunFam" id="3.30.70.260:FF:000004">
    <property type="entry name" value="Ribose-5-phosphate isomerase A"/>
    <property type="match status" value="1"/>
</dbReference>
<dbReference type="AlphaFoldDB" id="A0A5P1REQ8"/>